<dbReference type="AlphaFoldDB" id="A0A061JC40"/>
<dbReference type="OrthoDB" id="289038at2759"/>
<feature type="domain" description="MATH" evidence="3">
    <location>
        <begin position="430"/>
        <end position="548"/>
    </location>
</feature>
<sequence length="781" mass="89448">MSAQVASELSSKWEDVEFYKNTLYQRIQECPISITPGTEMMRFLRRELIRAEEGDESEEYRLVVGDMFKVVTDSLISAVHRSAPYVHIDSSLPRDYHVTKDEDELLMADGIFDSDEEGDADSESVTKPSVKEKEQRQRKRDELRKRREEEEEMLVKKNKVPDDKGGLLNTLGPYAAPRLTIRASTYTFPSRKTLEQRTALPSPDSSSEEEEEEEDSKYEEEAVGVVSSSCSSGGGEAVAHLTAFMKPLSMDSLKKLSESAKVKRKPSSSNREYITQIVRAAVRFGCDKACRLMDSHEILEEMTNHFQAGPLNTAPSIDFLQSLPVQLKHALGHILGVWEESPQVEVMWERMVAMGFLGVLTNLRLRPLKKIATELGVPMPDTQSTEKCCETIMFAAFPRERLRAKNSRSKKQKTLNFTVPPAGMRCKGHMGFITFQVENVSILPKDNERRYSPEFEFGKLKWSLLCMANKEFLALYLCQTGSVFCKFLITVVNHMHVDDSICNEGTQRFSTRSQENDWGFNTVIKFEELLNPKKGFWQEEGDSVTIEVGIVLVETPKPLNPAKSTSNRDKQTGPKVDEKAVRQLIEDEKMAQVRKRIKQEIAKVLKDGEKARKGIAQRAAKGFHDLVERFKAEKQRIIKELAERERREQQERQRELEIIKQAQEKNAEMKRRIETLKKESANLLREKKELTQETRELKKASEKYAQELHAINEEKMMLQQKVTQQEKKIDAAEKRLRDLRQDESLNLSSDDDEANVSDDSEIMSRLRESLEQFIGTDAKGV</sequence>
<dbReference type="InterPro" id="IPR008974">
    <property type="entry name" value="TRAF-like"/>
</dbReference>
<organism evidence="4 5">
    <name type="scientific">Trypanosoma rangeli SC58</name>
    <dbReference type="NCBI Taxonomy" id="429131"/>
    <lineage>
        <taxon>Eukaryota</taxon>
        <taxon>Discoba</taxon>
        <taxon>Euglenozoa</taxon>
        <taxon>Kinetoplastea</taxon>
        <taxon>Metakinetoplastina</taxon>
        <taxon>Trypanosomatida</taxon>
        <taxon>Trypanosomatidae</taxon>
        <taxon>Trypanosoma</taxon>
        <taxon>Herpetosoma</taxon>
    </lineage>
</organism>
<dbReference type="PANTHER" id="PTHR46236:SF35">
    <property type="entry name" value="MATH DOMAIN-CONTAINING PROTEIN"/>
    <property type="match status" value="1"/>
</dbReference>
<feature type="compositionally biased region" description="Acidic residues" evidence="2">
    <location>
        <begin position="749"/>
        <end position="759"/>
    </location>
</feature>
<feature type="compositionally biased region" description="Acidic residues" evidence="2">
    <location>
        <begin position="113"/>
        <end position="122"/>
    </location>
</feature>
<dbReference type="VEuPathDB" id="TriTrypDB:TRSC58_00306"/>
<dbReference type="Pfam" id="PF22486">
    <property type="entry name" value="MATH_2"/>
    <property type="match status" value="1"/>
</dbReference>
<dbReference type="SMART" id="SM00061">
    <property type="entry name" value="MATH"/>
    <property type="match status" value="1"/>
</dbReference>
<gene>
    <name evidence="4" type="ORF">TRSC58_00306</name>
</gene>
<evidence type="ECO:0000313" key="4">
    <source>
        <dbReference type="EMBL" id="ESL11935.1"/>
    </source>
</evidence>
<feature type="compositionally biased region" description="Acidic residues" evidence="2">
    <location>
        <begin position="206"/>
        <end position="219"/>
    </location>
</feature>
<dbReference type="Proteomes" id="UP000031737">
    <property type="component" value="Unassembled WGS sequence"/>
</dbReference>
<accession>A0A061JC40</accession>
<dbReference type="InterPro" id="IPR050804">
    <property type="entry name" value="MCC"/>
</dbReference>
<dbReference type="CDD" id="cd00121">
    <property type="entry name" value="MATH"/>
    <property type="match status" value="1"/>
</dbReference>
<dbReference type="EMBL" id="AUPL01000306">
    <property type="protein sequence ID" value="ESL11935.1"/>
    <property type="molecule type" value="Genomic_DNA"/>
</dbReference>
<proteinExistence type="predicted"/>
<protein>
    <recommendedName>
        <fullName evidence="3">MATH domain-containing protein</fullName>
    </recommendedName>
</protein>
<dbReference type="PROSITE" id="PS50144">
    <property type="entry name" value="MATH"/>
    <property type="match status" value="1"/>
</dbReference>
<evidence type="ECO:0000313" key="5">
    <source>
        <dbReference type="Proteomes" id="UP000031737"/>
    </source>
</evidence>
<dbReference type="PANTHER" id="PTHR46236">
    <property type="entry name" value="TRAF-LIKE SUPERFAMILY PROTEIN"/>
    <property type="match status" value="1"/>
</dbReference>
<feature type="region of interest" description="Disordered" evidence="2">
    <location>
        <begin position="190"/>
        <end position="219"/>
    </location>
</feature>
<dbReference type="InterPro" id="IPR002083">
    <property type="entry name" value="MATH/TRAF_dom"/>
</dbReference>
<keyword evidence="5" id="KW-1185">Reference proteome</keyword>
<name>A0A061JC40_TRYRA</name>
<keyword evidence="1" id="KW-0175">Coiled coil</keyword>
<feature type="compositionally biased region" description="Basic and acidic residues" evidence="2">
    <location>
        <begin position="129"/>
        <end position="165"/>
    </location>
</feature>
<dbReference type="SUPFAM" id="SSF49599">
    <property type="entry name" value="TRAF domain-like"/>
    <property type="match status" value="1"/>
</dbReference>
<reference evidence="4 5" key="1">
    <citation type="submission" date="2013-07" db="EMBL/GenBank/DDBJ databases">
        <authorList>
            <person name="Stoco P.H."/>
            <person name="Wagner G."/>
            <person name="Gerber A."/>
            <person name="Zaha A."/>
            <person name="Thompson C."/>
            <person name="Bartholomeu D.C."/>
            <person name="Luckemeyer D.D."/>
            <person name="Bahia D."/>
            <person name="Loreto E."/>
            <person name="Prestes E.B."/>
            <person name="Lima F.M."/>
            <person name="Rodrigues-Luiz G."/>
            <person name="Vallejo G.A."/>
            <person name="Filho J.F."/>
            <person name="Monteiro K.M."/>
            <person name="Tyler K.M."/>
            <person name="de Almeida L.G."/>
            <person name="Ortiz M.F."/>
            <person name="Siervo M.A."/>
            <person name="de Moraes M.H."/>
            <person name="Cunha O.L."/>
            <person name="Mendonca-Neto R."/>
            <person name="Silva R."/>
            <person name="Teixeira S.M."/>
            <person name="Murta S.M."/>
            <person name="Sincero T.C."/>
            <person name="Mendes T.A."/>
            <person name="Urmenyi T.P."/>
            <person name="Silva V.G."/>
            <person name="da Rocha W.D."/>
            <person name="Andersson B."/>
            <person name="Romanha A.J."/>
            <person name="Steindel M."/>
            <person name="de Vasconcelos A.T."/>
            <person name="Grisard E.C."/>
        </authorList>
    </citation>
    <scope>NUCLEOTIDE SEQUENCE [LARGE SCALE GENOMIC DNA]</scope>
    <source>
        <strain evidence="4 5">SC58</strain>
    </source>
</reference>
<evidence type="ECO:0000259" key="3">
    <source>
        <dbReference type="PROSITE" id="PS50144"/>
    </source>
</evidence>
<evidence type="ECO:0000256" key="1">
    <source>
        <dbReference type="ARBA" id="ARBA00023054"/>
    </source>
</evidence>
<feature type="region of interest" description="Disordered" evidence="2">
    <location>
        <begin position="740"/>
        <end position="759"/>
    </location>
</feature>
<feature type="region of interest" description="Disordered" evidence="2">
    <location>
        <begin position="113"/>
        <end position="172"/>
    </location>
</feature>
<comment type="caution">
    <text evidence="4">The sequence shown here is derived from an EMBL/GenBank/DDBJ whole genome shotgun (WGS) entry which is preliminary data.</text>
</comment>
<dbReference type="Gene3D" id="2.60.210.10">
    <property type="entry name" value="Apoptosis, Tumor Necrosis Factor Receptor Associated Protein 2, Chain A"/>
    <property type="match status" value="1"/>
</dbReference>
<evidence type="ECO:0000256" key="2">
    <source>
        <dbReference type="SAM" id="MobiDB-lite"/>
    </source>
</evidence>